<evidence type="ECO:0000313" key="2">
    <source>
        <dbReference type="EMBL" id="KAL1114831.1"/>
    </source>
</evidence>
<dbReference type="Pfam" id="PF03133">
    <property type="entry name" value="TTL"/>
    <property type="match status" value="1"/>
</dbReference>
<dbReference type="PANTHER" id="PTHR46088">
    <property type="entry name" value="TUBULIN--TYROSINE LIGASE-LIKE PROTEIN 12"/>
    <property type="match status" value="1"/>
</dbReference>
<name>A0ABD0XU67_9HEMI</name>
<dbReference type="InterPro" id="IPR004344">
    <property type="entry name" value="TTL/TTLL_fam"/>
</dbReference>
<dbReference type="Pfam" id="PF25556">
    <property type="entry name" value="SET_TTL"/>
    <property type="match status" value="1"/>
</dbReference>
<organism evidence="2 3">
    <name type="scientific">Ranatra chinensis</name>
    <dbReference type="NCBI Taxonomy" id="642074"/>
    <lineage>
        <taxon>Eukaryota</taxon>
        <taxon>Metazoa</taxon>
        <taxon>Ecdysozoa</taxon>
        <taxon>Arthropoda</taxon>
        <taxon>Hexapoda</taxon>
        <taxon>Insecta</taxon>
        <taxon>Pterygota</taxon>
        <taxon>Neoptera</taxon>
        <taxon>Paraneoptera</taxon>
        <taxon>Hemiptera</taxon>
        <taxon>Heteroptera</taxon>
        <taxon>Panheteroptera</taxon>
        <taxon>Nepomorpha</taxon>
        <taxon>Nepidae</taxon>
        <taxon>Ranatrinae</taxon>
        <taxon>Ranatra</taxon>
    </lineage>
</organism>
<gene>
    <name evidence="2" type="ORF">AAG570_007655</name>
</gene>
<dbReference type="InterPro" id="IPR027749">
    <property type="entry name" value="TTLL12"/>
</dbReference>
<dbReference type="Proteomes" id="UP001558652">
    <property type="component" value="Unassembled WGS sequence"/>
</dbReference>
<dbReference type="AlphaFoldDB" id="A0ABD0XU67"/>
<dbReference type="PROSITE" id="PS51221">
    <property type="entry name" value="TTL"/>
    <property type="match status" value="1"/>
</dbReference>
<reference evidence="2 3" key="1">
    <citation type="submission" date="2024-07" db="EMBL/GenBank/DDBJ databases">
        <title>Chromosome-level genome assembly of the water stick insect Ranatra chinensis (Heteroptera: Nepidae).</title>
        <authorList>
            <person name="Liu X."/>
        </authorList>
    </citation>
    <scope>NUCLEOTIDE SEQUENCE [LARGE SCALE GENOMIC DNA]</scope>
    <source>
        <strain evidence="2">Cailab_2021Rc</strain>
        <tissue evidence="2">Muscle</tissue>
    </source>
</reference>
<evidence type="ECO:0000313" key="3">
    <source>
        <dbReference type="Proteomes" id="UP001558652"/>
    </source>
</evidence>
<proteinExistence type="predicted"/>
<keyword evidence="3" id="KW-1185">Reference proteome</keyword>
<evidence type="ECO:0000259" key="1">
    <source>
        <dbReference type="Pfam" id="PF25556"/>
    </source>
</evidence>
<protein>
    <recommendedName>
        <fullName evidence="1">Tubulin--tyrosine ligase-like protein 12 SET-like domain-containing protein</fullName>
    </recommendedName>
</protein>
<accession>A0ABD0XU67</accession>
<sequence>MSDDNIEKQMPLWYVMDEFGCAIRHSDEPNFRTVPFIYVPTGVSYTLLFPVKDVANGEEVTRDFVYGVTDILLRKALLLPWKSSSFRDIEFQGVEVDEEYFIQGRLIDTLPTVSQQSNFLTDDCNHSLKIYSEYKYINEYLKLSNFEFVDDPESADILWFTSHFKDYKKLSLEAPHKFVNQFPFENVITVKDLLYYVCKRAGCNEIATNKLFGPSWLITSYNLKLELPQFISYFQHCSDLQLDNYWICKPWNLARGLDTLITNNLNCIIRQSTSGPKICQKYITNPLLFYRDSIGKVKFDIRYIVLLKSVQPLRAYVYKNFFLRFANKPFDLSNLNDYEKHFTVMNYNNDAKLCKMLCNEFVFQFCQQYPDNEWCVIENKILLMIREILVAATSEDPPCGIGVSPQSRALYGIDLILEETEHNGIVPRLLEVNWLPDCKRACEYYPEFYNDVFSALFLNINNGSMYEL</sequence>
<dbReference type="PANTHER" id="PTHR46088:SF1">
    <property type="entry name" value="TUBULIN--TYROSINE LIGASE-LIKE PROTEIN 12"/>
    <property type="match status" value="1"/>
</dbReference>
<dbReference type="InterPro" id="IPR057954">
    <property type="entry name" value="SET_TTL12"/>
</dbReference>
<dbReference type="Gene3D" id="3.30.470.20">
    <property type="entry name" value="ATP-grasp fold, B domain"/>
    <property type="match status" value="1"/>
</dbReference>
<dbReference type="EMBL" id="JBFDAA010000021">
    <property type="protein sequence ID" value="KAL1114831.1"/>
    <property type="molecule type" value="Genomic_DNA"/>
</dbReference>
<comment type="caution">
    <text evidence="2">The sequence shown here is derived from an EMBL/GenBank/DDBJ whole genome shotgun (WGS) entry which is preliminary data.</text>
</comment>
<dbReference type="SUPFAM" id="SSF82199">
    <property type="entry name" value="SET domain"/>
    <property type="match status" value="1"/>
</dbReference>
<feature type="domain" description="Tubulin--tyrosine ligase-like protein 12 SET-like" evidence="1">
    <location>
        <begin position="4"/>
        <end position="83"/>
    </location>
</feature>
<dbReference type="InterPro" id="IPR046341">
    <property type="entry name" value="SET_dom_sf"/>
</dbReference>